<dbReference type="InterPro" id="IPR003591">
    <property type="entry name" value="Leu-rich_rpt_typical-subtyp"/>
</dbReference>
<evidence type="ECO:0000313" key="10">
    <source>
        <dbReference type="EMBL" id="EEN58069.1"/>
    </source>
</evidence>
<dbReference type="SMART" id="SM00365">
    <property type="entry name" value="LRR_SD22"/>
    <property type="match status" value="8"/>
</dbReference>
<keyword evidence="3" id="KW-0677">Repeat</keyword>
<dbReference type="InterPro" id="IPR001611">
    <property type="entry name" value="Leu-rich_rpt"/>
</dbReference>
<dbReference type="Gene3D" id="3.80.10.10">
    <property type="entry name" value="Ribonuclease Inhibitor"/>
    <property type="match status" value="4"/>
</dbReference>
<dbReference type="GO" id="GO:0002224">
    <property type="term" value="P:toll-like receptor signaling pathway"/>
    <property type="evidence" value="ECO:0007669"/>
    <property type="project" value="InterPro"/>
</dbReference>
<organism>
    <name type="scientific">Branchiostoma floridae</name>
    <name type="common">Florida lancelet</name>
    <name type="synonym">Amphioxus</name>
    <dbReference type="NCBI Taxonomy" id="7739"/>
    <lineage>
        <taxon>Eukaryota</taxon>
        <taxon>Metazoa</taxon>
        <taxon>Chordata</taxon>
        <taxon>Cephalochordata</taxon>
        <taxon>Leptocardii</taxon>
        <taxon>Amphioxiformes</taxon>
        <taxon>Branchiostomatidae</taxon>
        <taxon>Branchiostoma</taxon>
    </lineage>
</organism>
<sequence>MAALLKFLLLLASCSLFCTTPAAAATHCPRPCDCFLTRANTYSVYCKKKGLTDVPSGLPANTTYLDLQENRIMNLGNRSLSQMPQLEELILTSNQISNIDSDAFTGTTKLRRLVLTNNELDRVPSDALQPLANLKELFLDDNSITALQADGFVGNANLTHLRLGYNRIGAIDNIAFTKLEKLEVLELQGNLLTEVPEQAFFDLTSLITLHLDHNRLAQLGRGPFQHLRVVQNLYISDQRIPGALQMDFHAFGGLHELTTLELQYCKLTDVPFGQISVIPKLKVLRLTGNYITALPAASLPQNLEEVYLNLMNLTVIQTGTFSGLGKLRVIDLGSNPITTMESGAFQNLPSLQTLGLSRLQRLESVAEDVFMNVRSLEVLDLSYSSLSTFAPIREFTSVRNLTLSGNPIQAITKGDFSHLTQVPVSSSFHLHVHVHYFSYITLPLDNPIQAITKGDFSHLTQITPSEAICIKLSPITLNLTLSGNPIQAITKGDFSHLTQVVQLNLQDAGLREIQADTFTRLRSLVSLDLSNNAISTIPAGTFKNMKNLTQLIIKDSQVKSVSENAFDGLSKLETLDLSYNQIGYIAKGTFKDLNALRELYLQGGRLENIEEKSFDSCKTLHKLHLQSNQLNTLPKDLLSPLESTLKQLGLSGNPWACDCDIVPLATWLKGNQQFPIICASPVELKGNTSNEIDLANLPCTSTLHKHLAKIAPIVIPIIVLLVLAGLGVFFFLRWRKHREGDTTVKYRRTEDSFHLGDVIEDNDTSDYAVGDRSRLEFNHFDKNTQSLVNDTAEEDENREEDVDEDDDDETKRLSNDFGNHVGEATC</sequence>
<dbReference type="GO" id="GO:0004888">
    <property type="term" value="F:transmembrane signaling receptor activity"/>
    <property type="evidence" value="ECO:0007669"/>
    <property type="project" value="InterPro"/>
</dbReference>
<keyword evidence="1" id="KW-0433">Leucine-rich repeat</keyword>
<evidence type="ECO:0000256" key="6">
    <source>
        <dbReference type="SAM" id="Phobius"/>
    </source>
</evidence>
<evidence type="ECO:0000256" key="5">
    <source>
        <dbReference type="SAM" id="MobiDB-lite"/>
    </source>
</evidence>
<feature type="region of interest" description="Disordered" evidence="5">
    <location>
        <begin position="785"/>
        <end position="826"/>
    </location>
</feature>
<dbReference type="InParanoid" id="C3YNV9"/>
<feature type="transmembrane region" description="Helical" evidence="6">
    <location>
        <begin position="710"/>
        <end position="732"/>
    </location>
</feature>
<dbReference type="eggNOG" id="KOG4237">
    <property type="taxonomic scope" value="Eukaryota"/>
</dbReference>
<dbReference type="InterPro" id="IPR000372">
    <property type="entry name" value="LRRNT"/>
</dbReference>
<keyword evidence="2 7" id="KW-0732">Signal</keyword>
<name>C3YNV9_BRAFL</name>
<dbReference type="GO" id="GO:0016020">
    <property type="term" value="C:membrane"/>
    <property type="evidence" value="ECO:0007669"/>
    <property type="project" value="InterPro"/>
</dbReference>
<dbReference type="SMART" id="SM00013">
    <property type="entry name" value="LRRNT"/>
    <property type="match status" value="1"/>
</dbReference>
<evidence type="ECO:0008006" key="11">
    <source>
        <dbReference type="Google" id="ProtNLM"/>
    </source>
</evidence>
<dbReference type="FunFam" id="3.80.10.10:FF:001360">
    <property type="entry name" value="Uncharacterized protein"/>
    <property type="match status" value="1"/>
</dbReference>
<feature type="chain" id="PRO_5002935834" description="LRRCT domain-containing protein" evidence="7">
    <location>
        <begin position="25"/>
        <end position="826"/>
    </location>
</feature>
<dbReference type="EMBL" id="GG666535">
    <property type="protein sequence ID" value="EEN58069.1"/>
    <property type="molecule type" value="Genomic_DNA"/>
</dbReference>
<dbReference type="PANTHER" id="PTHR45712">
    <property type="entry name" value="AGAP008170-PA"/>
    <property type="match status" value="1"/>
</dbReference>
<accession>C3YNV9</accession>
<dbReference type="AlphaFoldDB" id="C3YNV9"/>
<protein>
    <recommendedName>
        <fullName evidence="11">LRRCT domain-containing protein</fullName>
    </recommendedName>
</protein>
<feature type="domain" description="LRRCT" evidence="9">
    <location>
        <begin position="653"/>
        <end position="700"/>
    </location>
</feature>
<dbReference type="PRINTS" id="PR00019">
    <property type="entry name" value="LEURICHRPT"/>
</dbReference>
<evidence type="ECO:0000256" key="1">
    <source>
        <dbReference type="ARBA" id="ARBA00022614"/>
    </source>
</evidence>
<feature type="domain" description="LRRNT" evidence="8">
    <location>
        <begin position="27"/>
        <end position="64"/>
    </location>
</feature>
<evidence type="ECO:0000256" key="7">
    <source>
        <dbReference type="SAM" id="SignalP"/>
    </source>
</evidence>
<feature type="signal peptide" evidence="7">
    <location>
        <begin position="1"/>
        <end position="24"/>
    </location>
</feature>
<dbReference type="Pfam" id="PF13516">
    <property type="entry name" value="LRR_6"/>
    <property type="match status" value="1"/>
</dbReference>
<keyword evidence="6" id="KW-0472">Membrane</keyword>
<dbReference type="FunFam" id="3.80.10.10:FF:001373">
    <property type="entry name" value="GH20134p"/>
    <property type="match status" value="1"/>
</dbReference>
<keyword evidence="4" id="KW-0325">Glycoprotein</keyword>
<proteinExistence type="predicted"/>
<evidence type="ECO:0000256" key="4">
    <source>
        <dbReference type="ARBA" id="ARBA00023180"/>
    </source>
</evidence>
<evidence type="ECO:0000256" key="2">
    <source>
        <dbReference type="ARBA" id="ARBA00022729"/>
    </source>
</evidence>
<gene>
    <name evidence="10" type="ORF">BRAFLDRAFT_94441</name>
</gene>
<dbReference type="Pfam" id="PF00560">
    <property type="entry name" value="LRR_1"/>
    <property type="match status" value="1"/>
</dbReference>
<evidence type="ECO:0000256" key="3">
    <source>
        <dbReference type="ARBA" id="ARBA00022737"/>
    </source>
</evidence>
<dbReference type="SMART" id="SM00369">
    <property type="entry name" value="LRR_TYP"/>
    <property type="match status" value="17"/>
</dbReference>
<dbReference type="PANTHER" id="PTHR45712:SF22">
    <property type="entry name" value="INSULIN-LIKE GROWTH FACTOR-BINDING PROTEIN COMPLEX ACID LABILE SUBUNIT"/>
    <property type="match status" value="1"/>
</dbReference>
<dbReference type="FunFam" id="3.80.10.10:FF:001364">
    <property type="entry name" value="Uncharacterized protein"/>
    <property type="match status" value="1"/>
</dbReference>
<keyword evidence="6" id="KW-1133">Transmembrane helix</keyword>
<reference evidence="10" key="1">
    <citation type="journal article" date="2008" name="Nature">
        <title>The amphioxus genome and the evolution of the chordate karyotype.</title>
        <authorList>
            <consortium name="US DOE Joint Genome Institute (JGI-PGF)"/>
            <person name="Putnam N.H."/>
            <person name="Butts T."/>
            <person name="Ferrier D.E.K."/>
            <person name="Furlong R.F."/>
            <person name="Hellsten U."/>
            <person name="Kawashima T."/>
            <person name="Robinson-Rechavi M."/>
            <person name="Shoguchi E."/>
            <person name="Terry A."/>
            <person name="Yu J.-K."/>
            <person name="Benito-Gutierrez E.L."/>
            <person name="Dubchak I."/>
            <person name="Garcia-Fernandez J."/>
            <person name="Gibson-Brown J.J."/>
            <person name="Grigoriev I.V."/>
            <person name="Horton A.C."/>
            <person name="de Jong P.J."/>
            <person name="Jurka J."/>
            <person name="Kapitonov V.V."/>
            <person name="Kohara Y."/>
            <person name="Kuroki Y."/>
            <person name="Lindquist E."/>
            <person name="Lucas S."/>
            <person name="Osoegawa K."/>
            <person name="Pennacchio L.A."/>
            <person name="Salamov A.A."/>
            <person name="Satou Y."/>
            <person name="Sauka-Spengler T."/>
            <person name="Schmutz J."/>
            <person name="Shin-I T."/>
            <person name="Toyoda A."/>
            <person name="Bronner-Fraser M."/>
            <person name="Fujiyama A."/>
            <person name="Holland L.Z."/>
            <person name="Holland P.W.H."/>
            <person name="Satoh N."/>
            <person name="Rokhsar D.S."/>
        </authorList>
    </citation>
    <scope>NUCLEOTIDE SEQUENCE [LARGE SCALE GENOMIC DNA]</scope>
    <source>
        <strain evidence="10">S238N-H82</strain>
        <tissue evidence="10">Testes</tissue>
    </source>
</reference>
<evidence type="ECO:0000259" key="9">
    <source>
        <dbReference type="SMART" id="SM00082"/>
    </source>
</evidence>
<feature type="compositionally biased region" description="Acidic residues" evidence="5">
    <location>
        <begin position="791"/>
        <end position="808"/>
    </location>
</feature>
<dbReference type="InterPro" id="IPR032675">
    <property type="entry name" value="LRR_dom_sf"/>
</dbReference>
<dbReference type="PROSITE" id="PS51450">
    <property type="entry name" value="LRR"/>
    <property type="match status" value="4"/>
</dbReference>
<dbReference type="InterPro" id="IPR050333">
    <property type="entry name" value="SLRP"/>
</dbReference>
<dbReference type="SMART" id="SM00082">
    <property type="entry name" value="LRRCT"/>
    <property type="match status" value="1"/>
</dbReference>
<evidence type="ECO:0000259" key="8">
    <source>
        <dbReference type="SMART" id="SM00013"/>
    </source>
</evidence>
<dbReference type="Pfam" id="PF13855">
    <property type="entry name" value="LRR_8"/>
    <property type="match status" value="5"/>
</dbReference>
<dbReference type="GO" id="GO:0006955">
    <property type="term" value="P:immune response"/>
    <property type="evidence" value="ECO:0007669"/>
    <property type="project" value="InterPro"/>
</dbReference>
<dbReference type="SUPFAM" id="SSF52058">
    <property type="entry name" value="L domain-like"/>
    <property type="match status" value="2"/>
</dbReference>
<dbReference type="InterPro" id="IPR000483">
    <property type="entry name" value="Cys-rich_flank_reg_C"/>
</dbReference>
<keyword evidence="6" id="KW-0812">Transmembrane</keyword>